<protein>
    <recommendedName>
        <fullName evidence="4">Rho termination factor-like protein</fullName>
    </recommendedName>
</protein>
<reference evidence="2 3" key="1">
    <citation type="submission" date="2018-07" db="EMBL/GenBank/DDBJ databases">
        <title>Genomic Encyclopedia of Type Strains, Phase IV (KMG-IV): sequencing the most valuable type-strain genomes for metagenomic binning, comparative biology and taxonomic classification.</title>
        <authorList>
            <person name="Goeker M."/>
        </authorList>
    </citation>
    <scope>NUCLEOTIDE SEQUENCE [LARGE SCALE GENOMIC DNA]</scope>
    <source>
        <strain evidence="2 3">DSM 44290</strain>
    </source>
</reference>
<dbReference type="RefSeq" id="WP_245997788.1">
    <property type="nucleotide sequence ID" value="NZ_QQBC01000004.1"/>
</dbReference>
<comment type="caution">
    <text evidence="2">The sequence shown here is derived from an EMBL/GenBank/DDBJ whole genome shotgun (WGS) entry which is preliminary data.</text>
</comment>
<gene>
    <name evidence="2" type="ORF">DFR76_104610</name>
</gene>
<keyword evidence="3" id="KW-1185">Reference proteome</keyword>
<dbReference type="Proteomes" id="UP000254869">
    <property type="component" value="Unassembled WGS sequence"/>
</dbReference>
<organism evidence="2 3">
    <name type="scientific">Nocardia pseudobrasiliensis</name>
    <dbReference type="NCBI Taxonomy" id="45979"/>
    <lineage>
        <taxon>Bacteria</taxon>
        <taxon>Bacillati</taxon>
        <taxon>Actinomycetota</taxon>
        <taxon>Actinomycetes</taxon>
        <taxon>Mycobacteriales</taxon>
        <taxon>Nocardiaceae</taxon>
        <taxon>Nocardia</taxon>
    </lineage>
</organism>
<evidence type="ECO:0000256" key="1">
    <source>
        <dbReference type="SAM" id="MobiDB-lite"/>
    </source>
</evidence>
<feature type="compositionally biased region" description="Basic residues" evidence="1">
    <location>
        <begin position="37"/>
        <end position="49"/>
    </location>
</feature>
<proteinExistence type="predicted"/>
<evidence type="ECO:0000313" key="2">
    <source>
        <dbReference type="EMBL" id="RDI66857.1"/>
    </source>
</evidence>
<dbReference type="STRING" id="1210086.GCA_001613105_01806"/>
<dbReference type="EMBL" id="QQBC01000004">
    <property type="protein sequence ID" value="RDI66857.1"/>
    <property type="molecule type" value="Genomic_DNA"/>
</dbReference>
<sequence length="49" mass="5677">MAVHRTANRTSRSRTQGPTRDQLYNEARRRGIPGRSKMNKRQLARALGR</sequence>
<feature type="compositionally biased region" description="Polar residues" evidence="1">
    <location>
        <begin position="8"/>
        <end position="19"/>
    </location>
</feature>
<accession>A0A370I7Z8</accession>
<dbReference type="AlphaFoldDB" id="A0A370I7Z8"/>
<evidence type="ECO:0008006" key="4">
    <source>
        <dbReference type="Google" id="ProtNLM"/>
    </source>
</evidence>
<evidence type="ECO:0000313" key="3">
    <source>
        <dbReference type="Proteomes" id="UP000254869"/>
    </source>
</evidence>
<feature type="region of interest" description="Disordered" evidence="1">
    <location>
        <begin position="1"/>
        <end position="49"/>
    </location>
</feature>
<name>A0A370I7Z8_9NOCA</name>